<dbReference type="AlphaFoldDB" id="I3TWG7"/>
<protein>
    <submittedName>
        <fullName evidence="7">Acetyltransferase (GNAT) family protein</fullName>
    </submittedName>
</protein>
<evidence type="ECO:0000256" key="4">
    <source>
        <dbReference type="ARBA" id="ARBA00023315"/>
    </source>
</evidence>
<evidence type="ECO:0000256" key="3">
    <source>
        <dbReference type="ARBA" id="ARBA00022679"/>
    </source>
</evidence>
<evidence type="ECO:0000256" key="2">
    <source>
        <dbReference type="ARBA" id="ARBA00022649"/>
    </source>
</evidence>
<evidence type="ECO:0000259" key="6">
    <source>
        <dbReference type="Pfam" id="PF13508"/>
    </source>
</evidence>
<sequence length="130" mass="13953">MSPASLFVAMPAGTLTVCGYYSPSATSFRRDNLPAGQAKRLPGYPVPAALLGRLAVDDGMRGKGLGAFLLMDALNRILLATQTLAVHAVVVDAKDDAAAAFYRKYGFISFMGESRRLFLPMATIRRLIEA</sequence>
<keyword evidence="4" id="KW-0012">Acyltransferase</keyword>
<dbReference type="PANTHER" id="PTHR36449">
    <property type="entry name" value="ACETYLTRANSFERASE-RELATED"/>
    <property type="match status" value="1"/>
</dbReference>
<proteinExistence type="predicted"/>
<geneLocation type="plasmid" evidence="7 8">
    <name>pTM3</name>
</geneLocation>
<dbReference type="Gene3D" id="3.40.630.30">
    <property type="match status" value="1"/>
</dbReference>
<dbReference type="PATRIC" id="fig|1110502.3.peg.5370"/>
<gene>
    <name evidence="7" type="ordered locus">TMO_c0495</name>
</gene>
<dbReference type="HOGENOM" id="CLU_101288_0_1_5"/>
<keyword evidence="1" id="KW-0678">Repressor</keyword>
<feature type="domain" description="N-acetyltransferase" evidence="6">
    <location>
        <begin position="49"/>
        <end position="108"/>
    </location>
</feature>
<accession>I3TWG7</accession>
<dbReference type="PANTHER" id="PTHR36449:SF1">
    <property type="entry name" value="ACETYLTRANSFERASE"/>
    <property type="match status" value="1"/>
</dbReference>
<evidence type="ECO:0000313" key="7">
    <source>
        <dbReference type="EMBL" id="AFK57105.1"/>
    </source>
</evidence>
<evidence type="ECO:0000256" key="1">
    <source>
        <dbReference type="ARBA" id="ARBA00022491"/>
    </source>
</evidence>
<keyword evidence="2" id="KW-1277">Toxin-antitoxin system</keyword>
<reference evidence="7 8" key="1">
    <citation type="journal article" date="2012" name="J. Am. Chem. Soc.">
        <title>Bacterial biosynthesis and maturation of the didemnin anti-cancer agents.</title>
        <authorList>
            <person name="Xu Y."/>
            <person name="Kersten R.D."/>
            <person name="Nam S.J."/>
            <person name="Lu L."/>
            <person name="Al-Suwailem A.M."/>
            <person name="Zheng H."/>
            <person name="Fenical W."/>
            <person name="Dorrestein P.C."/>
            <person name="Moore B.S."/>
            <person name="Qian P.Y."/>
        </authorList>
    </citation>
    <scope>NUCLEOTIDE SEQUENCE [LARGE SCALE GENOMIC DNA]</scope>
    <source>
        <strain evidence="7 8">KA081020-065</strain>
    </source>
</reference>
<dbReference type="Pfam" id="PF13508">
    <property type="entry name" value="Acetyltransf_7"/>
    <property type="match status" value="1"/>
</dbReference>
<evidence type="ECO:0000256" key="5">
    <source>
        <dbReference type="ARBA" id="ARBA00049880"/>
    </source>
</evidence>
<dbReference type="InterPro" id="IPR000182">
    <property type="entry name" value="GNAT_dom"/>
</dbReference>
<comment type="catalytic activity">
    <reaction evidence="5">
        <text>glycyl-tRNA(Gly) + acetyl-CoA = N-acetylglycyl-tRNA(Gly) + CoA + H(+)</text>
        <dbReference type="Rhea" id="RHEA:81867"/>
        <dbReference type="Rhea" id="RHEA-COMP:9683"/>
        <dbReference type="Rhea" id="RHEA-COMP:19766"/>
        <dbReference type="ChEBI" id="CHEBI:15378"/>
        <dbReference type="ChEBI" id="CHEBI:57287"/>
        <dbReference type="ChEBI" id="CHEBI:57288"/>
        <dbReference type="ChEBI" id="CHEBI:78522"/>
        <dbReference type="ChEBI" id="CHEBI:232036"/>
    </reaction>
</comment>
<dbReference type="RefSeq" id="WP_014748094.1">
    <property type="nucleotide sequence ID" value="NC_017958.1"/>
</dbReference>
<keyword evidence="7" id="KW-0614">Plasmid</keyword>
<dbReference type="SUPFAM" id="SSF55729">
    <property type="entry name" value="Acyl-CoA N-acyltransferases (Nat)"/>
    <property type="match status" value="1"/>
</dbReference>
<organism evidence="7 8">
    <name type="scientific">Tistrella mobilis (strain KA081020-065)</name>
    <dbReference type="NCBI Taxonomy" id="1110502"/>
    <lineage>
        <taxon>Bacteria</taxon>
        <taxon>Pseudomonadati</taxon>
        <taxon>Pseudomonadota</taxon>
        <taxon>Alphaproteobacteria</taxon>
        <taxon>Geminicoccales</taxon>
        <taxon>Geminicoccaceae</taxon>
        <taxon>Tistrella</taxon>
    </lineage>
</organism>
<dbReference type="Proteomes" id="UP000005258">
    <property type="component" value="Plasmid pTM3"/>
</dbReference>
<keyword evidence="8" id="KW-1185">Reference proteome</keyword>
<keyword evidence="3" id="KW-0808">Transferase</keyword>
<name>I3TWG7_TISMK</name>
<dbReference type="KEGG" id="tmo:TMO_c0495"/>
<dbReference type="GO" id="GO:0016747">
    <property type="term" value="F:acyltransferase activity, transferring groups other than amino-acyl groups"/>
    <property type="evidence" value="ECO:0007669"/>
    <property type="project" value="InterPro"/>
</dbReference>
<evidence type="ECO:0000313" key="8">
    <source>
        <dbReference type="Proteomes" id="UP000005258"/>
    </source>
</evidence>
<dbReference type="InterPro" id="IPR016181">
    <property type="entry name" value="Acyl_CoA_acyltransferase"/>
</dbReference>
<dbReference type="EMBL" id="CP003239">
    <property type="protein sequence ID" value="AFK57105.1"/>
    <property type="molecule type" value="Genomic_DNA"/>
</dbReference>